<dbReference type="AlphaFoldDB" id="A0AAE4AXG5"/>
<dbReference type="Proteomes" id="UP001240236">
    <property type="component" value="Unassembled WGS sequence"/>
</dbReference>
<evidence type="ECO:0000313" key="2">
    <source>
        <dbReference type="EMBL" id="MDQ0366182.1"/>
    </source>
</evidence>
<accession>A0AAE4AXG5</accession>
<evidence type="ECO:0000256" key="1">
    <source>
        <dbReference type="SAM" id="MobiDB-lite"/>
    </source>
</evidence>
<comment type="caution">
    <text evidence="2">The sequence shown here is derived from an EMBL/GenBank/DDBJ whole genome shotgun (WGS) entry which is preliminary data.</text>
</comment>
<dbReference type="RefSeq" id="WP_307239326.1">
    <property type="nucleotide sequence ID" value="NZ_JAUSUZ010000001.1"/>
</dbReference>
<keyword evidence="3" id="KW-1185">Reference proteome</keyword>
<dbReference type="EMBL" id="JAUSUZ010000001">
    <property type="protein sequence ID" value="MDQ0366182.1"/>
    <property type="molecule type" value="Genomic_DNA"/>
</dbReference>
<sequence length="183" mass="18467">MAVLIDFDSLHGSVAPEILDAAYPVAEDVDDLRPHSGGALGTVGQDSPAPQRAWAGFVDGTLTGRCECGTVTTGPENFCVHLVAVVVAALNEAFPWSPTATLPDTLDGPVTAPPPGTAATAGGAARPPESPESTIRRLVGVASTLPPATLALLLAQHAAVDPRLESALLTAAGLPTAHIVKSS</sequence>
<proteinExistence type="predicted"/>
<feature type="region of interest" description="Disordered" evidence="1">
    <location>
        <begin position="105"/>
        <end position="132"/>
    </location>
</feature>
<gene>
    <name evidence="2" type="ORF">J2S42_002851</name>
</gene>
<reference evidence="2 3" key="1">
    <citation type="submission" date="2023-07" db="EMBL/GenBank/DDBJ databases">
        <title>Sequencing the genomes of 1000 actinobacteria strains.</title>
        <authorList>
            <person name="Klenk H.-P."/>
        </authorList>
    </citation>
    <scope>NUCLEOTIDE SEQUENCE [LARGE SCALE GENOMIC DNA]</scope>
    <source>
        <strain evidence="2 3">DSM 44709</strain>
    </source>
</reference>
<organism evidence="2 3">
    <name type="scientific">Catenuloplanes indicus</name>
    <dbReference type="NCBI Taxonomy" id="137267"/>
    <lineage>
        <taxon>Bacteria</taxon>
        <taxon>Bacillati</taxon>
        <taxon>Actinomycetota</taxon>
        <taxon>Actinomycetes</taxon>
        <taxon>Micromonosporales</taxon>
        <taxon>Micromonosporaceae</taxon>
        <taxon>Catenuloplanes</taxon>
    </lineage>
</organism>
<evidence type="ECO:0000313" key="3">
    <source>
        <dbReference type="Proteomes" id="UP001240236"/>
    </source>
</evidence>
<feature type="compositionally biased region" description="Low complexity" evidence="1">
    <location>
        <begin position="117"/>
        <end position="127"/>
    </location>
</feature>
<name>A0AAE4AXG5_9ACTN</name>
<protein>
    <recommendedName>
        <fullName evidence="4">SWIM-type domain-containing protein</fullName>
    </recommendedName>
</protein>
<evidence type="ECO:0008006" key="4">
    <source>
        <dbReference type="Google" id="ProtNLM"/>
    </source>
</evidence>